<sequence length="366" mass="40657">MAMAPTLLHLPHQRSGTPPIDATSNDGILPIDLTQEILQRLPTEPICRFRAVCRSWRSMLSHPDFIAAARNPGPLLAAAVLENFSKVLDTESGDEVKQVDFAAADGGSSCCSLDSKSHERAVCVVGKDRRQISLLDPATGAISVLPDHTQLEGATTWCTIGRSASTGEHKVLTIAATSTMSSEAEACKILTLSCTDHVWRETASAPMKAARTRTGFPVVNGVAYMLGCLRAGSEFSHRIMEFDLDREAWRPATIRTPRSTWSKRYTITMPHHHHNPLSYHVYFEKPLAILDDGRIVMWMRVANMNIHVHDDTFLRIYDPRTQTFSDGTRIPSCDRATVFTWSLLHTGHEGALDTVARQALIRRRHQ</sequence>
<dbReference type="EMBL" id="JAUUTY010000004">
    <property type="protein sequence ID" value="KAK1642213.1"/>
    <property type="molecule type" value="Genomic_DNA"/>
</dbReference>
<dbReference type="Proteomes" id="UP001231189">
    <property type="component" value="Unassembled WGS sequence"/>
</dbReference>
<dbReference type="SUPFAM" id="SSF50965">
    <property type="entry name" value="Galactose oxidase, central domain"/>
    <property type="match status" value="1"/>
</dbReference>
<keyword evidence="4" id="KW-1185">Reference proteome</keyword>
<dbReference type="InterPro" id="IPR001810">
    <property type="entry name" value="F-box_dom"/>
</dbReference>
<dbReference type="SMART" id="SM00256">
    <property type="entry name" value="FBOX"/>
    <property type="match status" value="1"/>
</dbReference>
<feature type="domain" description="F-box" evidence="2">
    <location>
        <begin position="23"/>
        <end position="69"/>
    </location>
</feature>
<dbReference type="CDD" id="cd22157">
    <property type="entry name" value="F-box_AtFBW1-like"/>
    <property type="match status" value="1"/>
</dbReference>
<proteinExistence type="predicted"/>
<name>A0AAD8W3V7_LOLMU</name>
<evidence type="ECO:0000313" key="4">
    <source>
        <dbReference type="Proteomes" id="UP001231189"/>
    </source>
</evidence>
<evidence type="ECO:0000313" key="3">
    <source>
        <dbReference type="EMBL" id="KAK1642213.1"/>
    </source>
</evidence>
<dbReference type="PANTHER" id="PTHR31111">
    <property type="entry name" value="BNAA05G37150D PROTEIN-RELATED"/>
    <property type="match status" value="1"/>
</dbReference>
<dbReference type="Pfam" id="PF08268">
    <property type="entry name" value="FBA_3"/>
    <property type="match status" value="1"/>
</dbReference>
<dbReference type="PANTHER" id="PTHR31111:SF133">
    <property type="entry name" value="OS07G0196600 PROTEIN"/>
    <property type="match status" value="1"/>
</dbReference>
<dbReference type="InterPro" id="IPR015915">
    <property type="entry name" value="Kelch-typ_b-propeller"/>
</dbReference>
<dbReference type="Pfam" id="PF00646">
    <property type="entry name" value="F-box"/>
    <property type="match status" value="1"/>
</dbReference>
<dbReference type="InterPro" id="IPR013187">
    <property type="entry name" value="F-box-assoc_dom_typ3"/>
</dbReference>
<gene>
    <name evidence="3" type="ORF">QYE76_060018</name>
</gene>
<reference evidence="3" key="1">
    <citation type="submission" date="2023-07" db="EMBL/GenBank/DDBJ databases">
        <title>A chromosome-level genome assembly of Lolium multiflorum.</title>
        <authorList>
            <person name="Chen Y."/>
            <person name="Copetti D."/>
            <person name="Kolliker R."/>
            <person name="Studer B."/>
        </authorList>
    </citation>
    <scope>NUCLEOTIDE SEQUENCE</scope>
    <source>
        <strain evidence="3">02402/16</strain>
        <tissue evidence="3">Leaf</tissue>
    </source>
</reference>
<dbReference type="InterPro" id="IPR011043">
    <property type="entry name" value="Gal_Oxase/kelch_b-propeller"/>
</dbReference>
<protein>
    <recommendedName>
        <fullName evidence="2">F-box domain-containing protein</fullName>
    </recommendedName>
</protein>
<dbReference type="AlphaFoldDB" id="A0AAD8W3V7"/>
<evidence type="ECO:0000259" key="2">
    <source>
        <dbReference type="PROSITE" id="PS50181"/>
    </source>
</evidence>
<accession>A0AAD8W3V7</accession>
<dbReference type="SUPFAM" id="SSF81383">
    <property type="entry name" value="F-box domain"/>
    <property type="match status" value="1"/>
</dbReference>
<dbReference type="InterPro" id="IPR036047">
    <property type="entry name" value="F-box-like_dom_sf"/>
</dbReference>
<comment type="caution">
    <text evidence="3">The sequence shown here is derived from an EMBL/GenBank/DDBJ whole genome shotgun (WGS) entry which is preliminary data.</text>
</comment>
<feature type="region of interest" description="Disordered" evidence="1">
    <location>
        <begin position="1"/>
        <end position="24"/>
    </location>
</feature>
<evidence type="ECO:0000256" key="1">
    <source>
        <dbReference type="SAM" id="MobiDB-lite"/>
    </source>
</evidence>
<dbReference type="Gene3D" id="1.20.1280.50">
    <property type="match status" value="1"/>
</dbReference>
<organism evidence="3 4">
    <name type="scientific">Lolium multiflorum</name>
    <name type="common">Italian ryegrass</name>
    <name type="synonym">Lolium perenne subsp. multiflorum</name>
    <dbReference type="NCBI Taxonomy" id="4521"/>
    <lineage>
        <taxon>Eukaryota</taxon>
        <taxon>Viridiplantae</taxon>
        <taxon>Streptophyta</taxon>
        <taxon>Embryophyta</taxon>
        <taxon>Tracheophyta</taxon>
        <taxon>Spermatophyta</taxon>
        <taxon>Magnoliopsida</taxon>
        <taxon>Liliopsida</taxon>
        <taxon>Poales</taxon>
        <taxon>Poaceae</taxon>
        <taxon>BOP clade</taxon>
        <taxon>Pooideae</taxon>
        <taxon>Poodae</taxon>
        <taxon>Poeae</taxon>
        <taxon>Poeae Chloroplast Group 2 (Poeae type)</taxon>
        <taxon>Loliodinae</taxon>
        <taxon>Loliinae</taxon>
        <taxon>Lolium</taxon>
    </lineage>
</organism>
<dbReference type="Gene3D" id="2.120.10.80">
    <property type="entry name" value="Kelch-type beta propeller"/>
    <property type="match status" value="1"/>
</dbReference>
<dbReference type="PROSITE" id="PS50181">
    <property type="entry name" value="FBOX"/>
    <property type="match status" value="1"/>
</dbReference>